<dbReference type="EMBL" id="CADCTP010000440">
    <property type="protein sequence ID" value="CAA9292653.1"/>
    <property type="molecule type" value="Genomic_DNA"/>
</dbReference>
<reference evidence="5" key="1">
    <citation type="submission" date="2020-02" db="EMBL/GenBank/DDBJ databases">
        <authorList>
            <person name="Meier V. D."/>
        </authorList>
    </citation>
    <scope>NUCLEOTIDE SEQUENCE</scope>
    <source>
        <strain evidence="5">AVDCRST_MAG41</strain>
    </source>
</reference>
<dbReference type="InterPro" id="IPR036052">
    <property type="entry name" value="TrpB-like_PALP_sf"/>
</dbReference>
<dbReference type="GO" id="GO:1901605">
    <property type="term" value="P:alpha-amino acid metabolic process"/>
    <property type="evidence" value="ECO:0007669"/>
    <property type="project" value="UniProtKB-ARBA"/>
</dbReference>
<accession>A0A6J4K0S1</accession>
<dbReference type="InterPro" id="IPR001926">
    <property type="entry name" value="TrpB-like_PALP"/>
</dbReference>
<gene>
    <name evidence="5" type="ORF">AVDCRST_MAG41-4545</name>
</gene>
<keyword evidence="2" id="KW-0663">Pyridoxal phosphate</keyword>
<evidence type="ECO:0000259" key="4">
    <source>
        <dbReference type="Pfam" id="PF00291"/>
    </source>
</evidence>
<protein>
    <recommendedName>
        <fullName evidence="4">Tryptophan synthase beta chain-like PALP domain-containing protein</fullName>
    </recommendedName>
</protein>
<evidence type="ECO:0000256" key="2">
    <source>
        <dbReference type="ARBA" id="ARBA00022898"/>
    </source>
</evidence>
<sequence length="317" mass="31110">MPGSSTTSTADLPAAGPRGRGRGPLLPGVWVRVLDDAAAGTRSRLYEAALRAVLAAHGEGYRRVVCGSWGPYGSAVAWAAAGLDVEATVVLPVAAGAPAARLAGLGARVVVHGGATSGEVLAASRALAGSSCADVNVGGRYAAQVLDGLGGIVDSLALELAAPPAGIWLPMGSGATVAAVGRRVLAAGWSSAVFGVAVAGGHSVVTSWPGRHRPVPRGGRPGVLMGTAGSWPLVRETAEYGATATEVLAGTGGAPVGVAEADLLRAQELLARHGVRASTVGSAGLAGLLVAAAQGRPDAGAPERARLAGRHVVVVTG</sequence>
<evidence type="ECO:0000313" key="5">
    <source>
        <dbReference type="EMBL" id="CAA9292653.1"/>
    </source>
</evidence>
<evidence type="ECO:0000256" key="1">
    <source>
        <dbReference type="ARBA" id="ARBA00001933"/>
    </source>
</evidence>
<dbReference type="Gene3D" id="3.40.50.1100">
    <property type="match status" value="2"/>
</dbReference>
<dbReference type="AlphaFoldDB" id="A0A6J4K0S1"/>
<feature type="domain" description="Tryptophan synthase beta chain-like PALP" evidence="4">
    <location>
        <begin position="49"/>
        <end position="298"/>
    </location>
</feature>
<name>A0A6J4K0S1_9ACTN</name>
<organism evidence="5">
    <name type="scientific">uncultured Mycobacteriales bacterium</name>
    <dbReference type="NCBI Taxonomy" id="581187"/>
    <lineage>
        <taxon>Bacteria</taxon>
        <taxon>Bacillati</taxon>
        <taxon>Actinomycetota</taxon>
        <taxon>Actinomycetes</taxon>
        <taxon>Mycobacteriales</taxon>
        <taxon>environmental samples</taxon>
    </lineage>
</organism>
<evidence type="ECO:0000256" key="3">
    <source>
        <dbReference type="SAM" id="MobiDB-lite"/>
    </source>
</evidence>
<dbReference type="SUPFAM" id="SSF53686">
    <property type="entry name" value="Tryptophan synthase beta subunit-like PLP-dependent enzymes"/>
    <property type="match status" value="1"/>
</dbReference>
<comment type="cofactor">
    <cofactor evidence="1">
        <name>pyridoxal 5'-phosphate</name>
        <dbReference type="ChEBI" id="CHEBI:597326"/>
    </cofactor>
</comment>
<dbReference type="Pfam" id="PF00291">
    <property type="entry name" value="PALP"/>
    <property type="match status" value="1"/>
</dbReference>
<feature type="region of interest" description="Disordered" evidence="3">
    <location>
        <begin position="1"/>
        <end position="20"/>
    </location>
</feature>
<proteinExistence type="predicted"/>
<feature type="compositionally biased region" description="Polar residues" evidence="3">
    <location>
        <begin position="1"/>
        <end position="10"/>
    </location>
</feature>